<evidence type="ECO:0000313" key="9">
    <source>
        <dbReference type="Proteomes" id="UP001500618"/>
    </source>
</evidence>
<reference evidence="8 9" key="1">
    <citation type="journal article" date="2019" name="Int. J. Syst. Evol. Microbiol.">
        <title>The Global Catalogue of Microorganisms (GCM) 10K type strain sequencing project: providing services to taxonomists for standard genome sequencing and annotation.</title>
        <authorList>
            <consortium name="The Broad Institute Genomics Platform"/>
            <consortium name="The Broad Institute Genome Sequencing Center for Infectious Disease"/>
            <person name="Wu L."/>
            <person name="Ma J."/>
        </authorList>
    </citation>
    <scope>NUCLEOTIDE SEQUENCE [LARGE SCALE GENOMIC DNA]</scope>
    <source>
        <strain evidence="8 9">JCM 14718</strain>
    </source>
</reference>
<protein>
    <submittedName>
        <fullName evidence="8">Acyl-CoA dehydrogenase family protein</fullName>
    </submittedName>
</protein>
<keyword evidence="9" id="KW-1185">Reference proteome</keyword>
<dbReference type="SUPFAM" id="SSF56645">
    <property type="entry name" value="Acyl-CoA dehydrogenase NM domain-like"/>
    <property type="match status" value="1"/>
</dbReference>
<sequence length="368" mass="39068">MRLSLTGEQDELRATVSRFFAENSPMRRIREVIDGDLGFDPALWKRMTGELGLAGLAIPEQYGGAGYGVVERSVVLEEAGATLVPSPFFASAVLAAEVLLGVGDEAACGRLLPGIAAGERIATVAISESDGGWGTPVQTSAIERDGGWALTGGKTLVVDGMAADFFLVYAQTSDGPGFFEVDASAAGLERVALRTFDPTRRMARLSFTDCPAVRIGADVTEKLAAIADRVVTALAAEQLGGLRQAMRMAVDYAKLRVQFGRVIGSYQAVKHLCVDCYVDWELANAAVRHASWVADESPAELPAAAAFTASLVGPAYFRVAETSIEIHGGIGFTWEHDLHFYYKRAKSSQHLLGGTASHRSALVSALGV</sequence>
<evidence type="ECO:0000259" key="6">
    <source>
        <dbReference type="Pfam" id="PF00441"/>
    </source>
</evidence>
<dbReference type="InterPro" id="IPR037069">
    <property type="entry name" value="AcylCoA_DH/ox_N_sf"/>
</dbReference>
<dbReference type="PANTHER" id="PTHR43884:SF20">
    <property type="entry name" value="ACYL-COA DEHYDROGENASE FADE28"/>
    <property type="match status" value="1"/>
</dbReference>
<dbReference type="Proteomes" id="UP001500618">
    <property type="component" value="Unassembled WGS sequence"/>
</dbReference>
<feature type="domain" description="Acyl-CoA dehydrogenase/oxidase C-terminal" evidence="6">
    <location>
        <begin position="233"/>
        <end position="362"/>
    </location>
</feature>
<evidence type="ECO:0000256" key="2">
    <source>
        <dbReference type="ARBA" id="ARBA00009347"/>
    </source>
</evidence>
<dbReference type="RefSeq" id="WP_344307486.1">
    <property type="nucleotide sequence ID" value="NZ_BAAANY010000003.1"/>
</dbReference>
<comment type="similarity">
    <text evidence="2">Belongs to the acyl-CoA dehydrogenase family.</text>
</comment>
<feature type="domain" description="Acyl-CoA dehydrogenase/oxidase N-terminal" evidence="7">
    <location>
        <begin position="7"/>
        <end position="119"/>
    </location>
</feature>
<keyword evidence="5" id="KW-0560">Oxidoreductase</keyword>
<proteinExistence type="inferred from homology"/>
<evidence type="ECO:0000256" key="4">
    <source>
        <dbReference type="ARBA" id="ARBA00022827"/>
    </source>
</evidence>
<name>A0ABN2FYS3_9ACTN</name>
<dbReference type="Gene3D" id="2.40.110.10">
    <property type="entry name" value="Butyryl-CoA Dehydrogenase, subunit A, domain 2"/>
    <property type="match status" value="1"/>
</dbReference>
<dbReference type="Gene3D" id="1.10.540.10">
    <property type="entry name" value="Acyl-CoA dehydrogenase/oxidase, N-terminal domain"/>
    <property type="match status" value="1"/>
</dbReference>
<dbReference type="InterPro" id="IPR009100">
    <property type="entry name" value="AcylCoA_DH/oxidase_NM_dom_sf"/>
</dbReference>
<gene>
    <name evidence="8" type="ORF">GCM10009765_09560</name>
</gene>
<evidence type="ECO:0000256" key="1">
    <source>
        <dbReference type="ARBA" id="ARBA00001974"/>
    </source>
</evidence>
<evidence type="ECO:0000256" key="5">
    <source>
        <dbReference type="ARBA" id="ARBA00023002"/>
    </source>
</evidence>
<evidence type="ECO:0000259" key="7">
    <source>
        <dbReference type="Pfam" id="PF02771"/>
    </source>
</evidence>
<dbReference type="Pfam" id="PF02771">
    <property type="entry name" value="Acyl-CoA_dh_N"/>
    <property type="match status" value="1"/>
</dbReference>
<evidence type="ECO:0000256" key="3">
    <source>
        <dbReference type="ARBA" id="ARBA00022630"/>
    </source>
</evidence>
<keyword evidence="3" id="KW-0285">Flavoprotein</keyword>
<organism evidence="8 9">
    <name type="scientific">Fodinicola feengrottensis</name>
    <dbReference type="NCBI Taxonomy" id="435914"/>
    <lineage>
        <taxon>Bacteria</taxon>
        <taxon>Bacillati</taxon>
        <taxon>Actinomycetota</taxon>
        <taxon>Actinomycetes</taxon>
        <taxon>Mycobacteriales</taxon>
        <taxon>Fodinicola</taxon>
    </lineage>
</organism>
<dbReference type="InterPro" id="IPR013786">
    <property type="entry name" value="AcylCoA_DH/ox_N"/>
</dbReference>
<accession>A0ABN2FYS3</accession>
<dbReference type="InterPro" id="IPR046373">
    <property type="entry name" value="Acyl-CoA_Oxase/DH_mid-dom_sf"/>
</dbReference>
<dbReference type="EMBL" id="BAAANY010000003">
    <property type="protein sequence ID" value="GAA1662192.1"/>
    <property type="molecule type" value="Genomic_DNA"/>
</dbReference>
<dbReference type="CDD" id="cd00567">
    <property type="entry name" value="ACAD"/>
    <property type="match status" value="1"/>
</dbReference>
<dbReference type="PANTHER" id="PTHR43884">
    <property type="entry name" value="ACYL-COA DEHYDROGENASE"/>
    <property type="match status" value="1"/>
</dbReference>
<dbReference type="InterPro" id="IPR009075">
    <property type="entry name" value="AcylCo_DH/oxidase_C"/>
</dbReference>
<comment type="cofactor">
    <cofactor evidence="1">
        <name>FAD</name>
        <dbReference type="ChEBI" id="CHEBI:57692"/>
    </cofactor>
</comment>
<dbReference type="Pfam" id="PF00441">
    <property type="entry name" value="Acyl-CoA_dh_1"/>
    <property type="match status" value="1"/>
</dbReference>
<keyword evidence="4" id="KW-0274">FAD</keyword>
<dbReference type="SUPFAM" id="SSF47203">
    <property type="entry name" value="Acyl-CoA dehydrogenase C-terminal domain-like"/>
    <property type="match status" value="1"/>
</dbReference>
<comment type="caution">
    <text evidence="8">The sequence shown here is derived from an EMBL/GenBank/DDBJ whole genome shotgun (WGS) entry which is preliminary data.</text>
</comment>
<evidence type="ECO:0000313" key="8">
    <source>
        <dbReference type="EMBL" id="GAA1662192.1"/>
    </source>
</evidence>
<dbReference type="InterPro" id="IPR036250">
    <property type="entry name" value="AcylCo_DH-like_C"/>
</dbReference>
<dbReference type="Gene3D" id="1.20.140.10">
    <property type="entry name" value="Butyryl-CoA Dehydrogenase, subunit A, domain 3"/>
    <property type="match status" value="1"/>
</dbReference>